<dbReference type="PROSITE" id="PS51257">
    <property type="entry name" value="PROKAR_LIPOPROTEIN"/>
    <property type="match status" value="1"/>
</dbReference>
<proteinExistence type="predicted"/>
<evidence type="ECO:0000256" key="1">
    <source>
        <dbReference type="SAM" id="MobiDB-lite"/>
    </source>
</evidence>
<dbReference type="AlphaFoldDB" id="A0ABD3EP36"/>
<gene>
    <name evidence="2" type="ORF">CASFOL_000375</name>
</gene>
<name>A0ABD3EP36_9LAMI</name>
<keyword evidence="3" id="KW-1185">Reference proteome</keyword>
<organism evidence="2 3">
    <name type="scientific">Castilleja foliolosa</name>
    <dbReference type="NCBI Taxonomy" id="1961234"/>
    <lineage>
        <taxon>Eukaryota</taxon>
        <taxon>Viridiplantae</taxon>
        <taxon>Streptophyta</taxon>
        <taxon>Embryophyta</taxon>
        <taxon>Tracheophyta</taxon>
        <taxon>Spermatophyta</taxon>
        <taxon>Magnoliopsida</taxon>
        <taxon>eudicotyledons</taxon>
        <taxon>Gunneridae</taxon>
        <taxon>Pentapetalae</taxon>
        <taxon>asterids</taxon>
        <taxon>lamiids</taxon>
        <taxon>Lamiales</taxon>
        <taxon>Orobanchaceae</taxon>
        <taxon>Pedicularideae</taxon>
        <taxon>Castillejinae</taxon>
        <taxon>Castilleja</taxon>
    </lineage>
</organism>
<sequence>MKMPAAPNMAHLQWTSSACWFHFKLSGSDAVIECNYLHIKDEDDDELDLPSSHGGGAFPGNHTGLSGSAATHTATDDLELLGAANLLTRNFLPPKKDALVAPTIDPLFWELNRK</sequence>
<evidence type="ECO:0000313" key="3">
    <source>
        <dbReference type="Proteomes" id="UP001632038"/>
    </source>
</evidence>
<evidence type="ECO:0000313" key="2">
    <source>
        <dbReference type="EMBL" id="KAL3655979.1"/>
    </source>
</evidence>
<dbReference type="EMBL" id="JAVIJP010000001">
    <property type="protein sequence ID" value="KAL3655979.1"/>
    <property type="molecule type" value="Genomic_DNA"/>
</dbReference>
<dbReference type="Proteomes" id="UP001632038">
    <property type="component" value="Unassembled WGS sequence"/>
</dbReference>
<reference evidence="3" key="1">
    <citation type="journal article" date="2024" name="IScience">
        <title>Strigolactones Initiate the Formation of Haustorium-like Structures in Castilleja.</title>
        <authorList>
            <person name="Buerger M."/>
            <person name="Peterson D."/>
            <person name="Chory J."/>
        </authorList>
    </citation>
    <scope>NUCLEOTIDE SEQUENCE [LARGE SCALE GENOMIC DNA]</scope>
</reference>
<accession>A0ABD3EP36</accession>
<feature type="region of interest" description="Disordered" evidence="1">
    <location>
        <begin position="45"/>
        <end position="70"/>
    </location>
</feature>
<protein>
    <submittedName>
        <fullName evidence="2">Uncharacterized protein</fullName>
    </submittedName>
</protein>
<comment type="caution">
    <text evidence="2">The sequence shown here is derived from an EMBL/GenBank/DDBJ whole genome shotgun (WGS) entry which is preliminary data.</text>
</comment>